<proteinExistence type="predicted"/>
<protein>
    <submittedName>
        <fullName evidence="1">Uncharacterized protein</fullName>
    </submittedName>
</protein>
<sequence>MAQITRRTMEEEKTGEAAIAETVSAGGVIATATTVNTTAFFNYLTIIPLI</sequence>
<name>A0AAV5LKC4_9ROSI</name>
<dbReference type="AlphaFoldDB" id="A0AAV5LKC4"/>
<keyword evidence="2" id="KW-1185">Reference proteome</keyword>
<accession>A0AAV5LKC4</accession>
<dbReference type="Proteomes" id="UP001054252">
    <property type="component" value="Unassembled WGS sequence"/>
</dbReference>
<reference evidence="1 2" key="1">
    <citation type="journal article" date="2021" name="Commun. Biol.">
        <title>The genome of Shorea leprosula (Dipterocarpaceae) highlights the ecological relevance of drought in aseasonal tropical rainforests.</title>
        <authorList>
            <person name="Ng K.K.S."/>
            <person name="Kobayashi M.J."/>
            <person name="Fawcett J.A."/>
            <person name="Hatakeyama M."/>
            <person name="Paape T."/>
            <person name="Ng C.H."/>
            <person name="Ang C.C."/>
            <person name="Tnah L.H."/>
            <person name="Lee C.T."/>
            <person name="Nishiyama T."/>
            <person name="Sese J."/>
            <person name="O'Brien M.J."/>
            <person name="Copetti D."/>
            <person name="Mohd Noor M.I."/>
            <person name="Ong R.C."/>
            <person name="Putra M."/>
            <person name="Sireger I.Z."/>
            <person name="Indrioko S."/>
            <person name="Kosugi Y."/>
            <person name="Izuno A."/>
            <person name="Isagi Y."/>
            <person name="Lee S.L."/>
            <person name="Shimizu K.K."/>
        </authorList>
    </citation>
    <scope>NUCLEOTIDE SEQUENCE [LARGE SCALE GENOMIC DNA]</scope>
    <source>
        <strain evidence="1">214</strain>
    </source>
</reference>
<organism evidence="1 2">
    <name type="scientific">Rubroshorea leprosula</name>
    <dbReference type="NCBI Taxonomy" id="152421"/>
    <lineage>
        <taxon>Eukaryota</taxon>
        <taxon>Viridiplantae</taxon>
        <taxon>Streptophyta</taxon>
        <taxon>Embryophyta</taxon>
        <taxon>Tracheophyta</taxon>
        <taxon>Spermatophyta</taxon>
        <taxon>Magnoliopsida</taxon>
        <taxon>eudicotyledons</taxon>
        <taxon>Gunneridae</taxon>
        <taxon>Pentapetalae</taxon>
        <taxon>rosids</taxon>
        <taxon>malvids</taxon>
        <taxon>Malvales</taxon>
        <taxon>Dipterocarpaceae</taxon>
        <taxon>Rubroshorea</taxon>
    </lineage>
</organism>
<gene>
    <name evidence="1" type="ORF">SLEP1_g45368</name>
</gene>
<evidence type="ECO:0000313" key="2">
    <source>
        <dbReference type="Proteomes" id="UP001054252"/>
    </source>
</evidence>
<comment type="caution">
    <text evidence="1">The sequence shown here is derived from an EMBL/GenBank/DDBJ whole genome shotgun (WGS) entry which is preliminary data.</text>
</comment>
<evidence type="ECO:0000313" key="1">
    <source>
        <dbReference type="EMBL" id="GKV37329.1"/>
    </source>
</evidence>
<dbReference type="EMBL" id="BPVZ01000121">
    <property type="protein sequence ID" value="GKV37329.1"/>
    <property type="molecule type" value="Genomic_DNA"/>
</dbReference>